<name>A0ABW7YH00_STRCE</name>
<evidence type="ECO:0000313" key="2">
    <source>
        <dbReference type="EMBL" id="MFI5681690.1"/>
    </source>
</evidence>
<reference evidence="2 3" key="1">
    <citation type="submission" date="2024-10" db="EMBL/GenBank/DDBJ databases">
        <title>The Natural Products Discovery Center: Release of the First 8490 Sequenced Strains for Exploring Actinobacteria Biosynthetic Diversity.</title>
        <authorList>
            <person name="Kalkreuter E."/>
            <person name="Kautsar S.A."/>
            <person name="Yang D."/>
            <person name="Bader C.D."/>
            <person name="Teijaro C.N."/>
            <person name="Fluegel L."/>
            <person name="Davis C.M."/>
            <person name="Simpson J.R."/>
            <person name="Lauterbach L."/>
            <person name="Steele A.D."/>
            <person name="Gui C."/>
            <person name="Meng S."/>
            <person name="Li G."/>
            <person name="Viehrig K."/>
            <person name="Ye F."/>
            <person name="Su P."/>
            <person name="Kiefer A.F."/>
            <person name="Nichols A."/>
            <person name="Cepeda A.J."/>
            <person name="Yan W."/>
            <person name="Fan B."/>
            <person name="Jiang Y."/>
            <person name="Adhikari A."/>
            <person name="Zheng C.-J."/>
            <person name="Schuster L."/>
            <person name="Cowan T.M."/>
            <person name="Smanski M.J."/>
            <person name="Chevrette M.G."/>
            <person name="De Carvalho L.P.S."/>
            <person name="Shen B."/>
        </authorList>
    </citation>
    <scope>NUCLEOTIDE SEQUENCE [LARGE SCALE GENOMIC DNA]</scope>
    <source>
        <strain evidence="2 3">NPDC051599</strain>
    </source>
</reference>
<dbReference type="RefSeq" id="WP_398662564.1">
    <property type="nucleotide sequence ID" value="NZ_JBITDC010000032.1"/>
</dbReference>
<sequence>MVPGTLRWARGLDAEDAHGVPGAPGAALAPGLRLRVMDLAPLWAAYRARYLLPMSAGPDRPLSAEPADIADLPLTRRPEDPRTRGRRGMRNGRPPGRRGGVRPGR</sequence>
<keyword evidence="3" id="KW-1185">Reference proteome</keyword>
<organism evidence="2 3">
    <name type="scientific">Streptomyces cellulosae</name>
    <dbReference type="NCBI Taxonomy" id="1968"/>
    <lineage>
        <taxon>Bacteria</taxon>
        <taxon>Bacillati</taxon>
        <taxon>Actinomycetota</taxon>
        <taxon>Actinomycetes</taxon>
        <taxon>Kitasatosporales</taxon>
        <taxon>Streptomycetaceae</taxon>
        <taxon>Streptomyces</taxon>
    </lineage>
</organism>
<gene>
    <name evidence="2" type="ORF">ACIA8P_45145</name>
</gene>
<protein>
    <submittedName>
        <fullName evidence="2">Uncharacterized protein</fullName>
    </submittedName>
</protein>
<evidence type="ECO:0000256" key="1">
    <source>
        <dbReference type="SAM" id="MobiDB-lite"/>
    </source>
</evidence>
<dbReference type="EMBL" id="JBITDC010000032">
    <property type="protein sequence ID" value="MFI5681690.1"/>
    <property type="molecule type" value="Genomic_DNA"/>
</dbReference>
<evidence type="ECO:0000313" key="3">
    <source>
        <dbReference type="Proteomes" id="UP001612415"/>
    </source>
</evidence>
<feature type="region of interest" description="Disordered" evidence="1">
    <location>
        <begin position="55"/>
        <end position="105"/>
    </location>
</feature>
<comment type="caution">
    <text evidence="2">The sequence shown here is derived from an EMBL/GenBank/DDBJ whole genome shotgun (WGS) entry which is preliminary data.</text>
</comment>
<dbReference type="Proteomes" id="UP001612415">
    <property type="component" value="Unassembled WGS sequence"/>
</dbReference>
<proteinExistence type="predicted"/>
<feature type="compositionally biased region" description="Basic and acidic residues" evidence="1">
    <location>
        <begin position="74"/>
        <end position="83"/>
    </location>
</feature>
<feature type="compositionally biased region" description="Basic residues" evidence="1">
    <location>
        <begin position="84"/>
        <end position="105"/>
    </location>
</feature>
<accession>A0ABW7YH00</accession>